<accession>A0A1N7SE21</accession>
<dbReference type="AlphaFoldDB" id="A0A1N7SE21"/>
<reference evidence="1 2" key="1">
    <citation type="submission" date="2016-12" db="EMBL/GenBank/DDBJ databases">
        <authorList>
            <person name="Song W.-J."/>
            <person name="Kurnit D.M."/>
        </authorList>
    </citation>
    <scope>NUCLEOTIDE SEQUENCE [LARGE SCALE GENOMIC DNA]</scope>
    <source>
        <strain evidence="1 2">STM7296</strain>
    </source>
</reference>
<gene>
    <name evidence="1" type="ORF">BN2475_580039</name>
</gene>
<dbReference type="EMBL" id="CYGX02000058">
    <property type="protein sequence ID" value="SIT45668.1"/>
    <property type="molecule type" value="Genomic_DNA"/>
</dbReference>
<evidence type="ECO:0000313" key="1">
    <source>
        <dbReference type="EMBL" id="SIT45668.1"/>
    </source>
</evidence>
<protein>
    <submittedName>
        <fullName evidence="1">Uncharacterized protein</fullName>
    </submittedName>
</protein>
<evidence type="ECO:0000313" key="2">
    <source>
        <dbReference type="Proteomes" id="UP000187012"/>
    </source>
</evidence>
<keyword evidence="2" id="KW-1185">Reference proteome</keyword>
<organism evidence="1 2">
    <name type="scientific">Paraburkholderia ribeironis</name>
    <dbReference type="NCBI Taxonomy" id="1247936"/>
    <lineage>
        <taxon>Bacteria</taxon>
        <taxon>Pseudomonadati</taxon>
        <taxon>Pseudomonadota</taxon>
        <taxon>Betaproteobacteria</taxon>
        <taxon>Burkholderiales</taxon>
        <taxon>Burkholderiaceae</taxon>
        <taxon>Paraburkholderia</taxon>
    </lineage>
</organism>
<sequence length="62" mass="7062">MRRLTPHVPAIVVFDLLVSRRGSLGDKTVLQAMHRGKRFRLALRIADSLVDEYLPPEYGDNT</sequence>
<dbReference type="STRING" id="1247936.BN2475_580039"/>
<dbReference type="Proteomes" id="UP000187012">
    <property type="component" value="Unassembled WGS sequence"/>
</dbReference>
<name>A0A1N7SE21_9BURK</name>
<proteinExistence type="predicted"/>